<name>H9UMP0_SPIAZ</name>
<dbReference type="GO" id="GO:0005829">
    <property type="term" value="C:cytosol"/>
    <property type="evidence" value="ECO:0007669"/>
    <property type="project" value="TreeGrafter"/>
</dbReference>
<dbReference type="Pfam" id="PF04909">
    <property type="entry name" value="Amidohydro_2"/>
    <property type="match status" value="1"/>
</dbReference>
<evidence type="ECO:0000256" key="2">
    <source>
        <dbReference type="ARBA" id="ARBA00004880"/>
    </source>
</evidence>
<dbReference type="Proteomes" id="UP000007383">
    <property type="component" value="Chromosome"/>
</dbReference>
<dbReference type="InterPro" id="IPR032466">
    <property type="entry name" value="Metal_Hydrolase"/>
</dbReference>
<feature type="binding site" evidence="9">
    <location>
        <position position="44"/>
    </location>
    <ligand>
        <name>substrate</name>
    </ligand>
</feature>
<dbReference type="RefSeq" id="WP_014456765.1">
    <property type="nucleotide sequence ID" value="NC_017098.1"/>
</dbReference>
<protein>
    <recommendedName>
        <fullName evidence="4 9">Dihydroorotase</fullName>
        <shortName evidence="9">DHOase</shortName>
        <ecNumber evidence="4 9">3.5.2.3</ecNumber>
    </recommendedName>
</protein>
<dbReference type="HAMAP" id="MF_00219">
    <property type="entry name" value="PyrC_classII"/>
    <property type="match status" value="1"/>
</dbReference>
<dbReference type="PANTHER" id="PTHR43137:SF1">
    <property type="entry name" value="DIHYDROOROTASE"/>
    <property type="match status" value="1"/>
</dbReference>
<evidence type="ECO:0000256" key="3">
    <source>
        <dbReference type="ARBA" id="ARBA00005631"/>
    </source>
</evidence>
<organism evidence="11 12">
    <name type="scientific">Spirochaeta africana (strain ATCC 700263 / DSM 8902 / Z-7692)</name>
    <dbReference type="NCBI Taxonomy" id="889378"/>
    <lineage>
        <taxon>Bacteria</taxon>
        <taxon>Pseudomonadati</taxon>
        <taxon>Spirochaetota</taxon>
        <taxon>Spirochaetia</taxon>
        <taxon>Spirochaetales</taxon>
        <taxon>Spirochaetaceae</taxon>
        <taxon>Spirochaeta</taxon>
    </lineage>
</organism>
<feature type="modified residue" description="N6-carboxylysine" evidence="9">
    <location>
        <position position="101"/>
    </location>
</feature>
<feature type="binding site" evidence="9">
    <location>
        <position position="249"/>
    </location>
    <ligand>
        <name>substrate</name>
    </ligand>
</feature>
<dbReference type="EMBL" id="CP003282">
    <property type="protein sequence ID" value="AFG38783.1"/>
    <property type="molecule type" value="Genomic_DNA"/>
</dbReference>
<evidence type="ECO:0000256" key="7">
    <source>
        <dbReference type="ARBA" id="ARBA00022833"/>
    </source>
</evidence>
<feature type="binding site" evidence="9">
    <location>
        <position position="138"/>
    </location>
    <ligand>
        <name>substrate</name>
    </ligand>
</feature>
<evidence type="ECO:0000256" key="4">
    <source>
        <dbReference type="ARBA" id="ARBA00012860"/>
    </source>
</evidence>
<feature type="binding site" evidence="9">
    <location>
        <position position="18"/>
    </location>
    <ligand>
        <name>Zn(2+)</name>
        <dbReference type="ChEBI" id="CHEBI:29105"/>
        <label>1</label>
    </ligand>
</feature>
<comment type="catalytic activity">
    <reaction evidence="9">
        <text>(S)-dihydroorotate + H2O = N-carbamoyl-L-aspartate + H(+)</text>
        <dbReference type="Rhea" id="RHEA:24296"/>
        <dbReference type="ChEBI" id="CHEBI:15377"/>
        <dbReference type="ChEBI" id="CHEBI:15378"/>
        <dbReference type="ChEBI" id="CHEBI:30864"/>
        <dbReference type="ChEBI" id="CHEBI:32814"/>
        <dbReference type="EC" id="3.5.2.3"/>
    </reaction>
</comment>
<dbReference type="GO" id="GO:0004151">
    <property type="term" value="F:dihydroorotase activity"/>
    <property type="evidence" value="ECO:0007669"/>
    <property type="project" value="UniProtKB-UniRule"/>
</dbReference>
<comment type="function">
    <text evidence="1 9">Catalyzes the reversible cyclization of carbamoyl aspartate to dihydroorotate.</text>
</comment>
<feature type="binding site" evidence="9">
    <location>
        <position position="245"/>
    </location>
    <ligand>
        <name>Zn(2+)</name>
        <dbReference type="ChEBI" id="CHEBI:29105"/>
        <label>1</label>
    </ligand>
</feature>
<keyword evidence="12" id="KW-1185">Reference proteome</keyword>
<dbReference type="PROSITE" id="PS00483">
    <property type="entry name" value="DIHYDROOROTASE_2"/>
    <property type="match status" value="1"/>
</dbReference>
<dbReference type="eggNOG" id="COG0418">
    <property type="taxonomic scope" value="Bacteria"/>
</dbReference>
<evidence type="ECO:0000256" key="8">
    <source>
        <dbReference type="ARBA" id="ARBA00022975"/>
    </source>
</evidence>
<evidence type="ECO:0000313" key="11">
    <source>
        <dbReference type="EMBL" id="AFG38783.1"/>
    </source>
</evidence>
<dbReference type="OrthoDB" id="9808095at2"/>
<dbReference type="InterPro" id="IPR002195">
    <property type="entry name" value="Dihydroorotase_CS"/>
</dbReference>
<keyword evidence="6 9" id="KW-0378">Hydrolase</keyword>
<comment type="caution">
    <text evidence="9">Lacks conserved residue(s) required for the propagation of feature annotation.</text>
</comment>
<dbReference type="SUPFAM" id="SSF51556">
    <property type="entry name" value="Metallo-dependent hydrolases"/>
    <property type="match status" value="1"/>
</dbReference>
<dbReference type="PROSITE" id="PS00482">
    <property type="entry name" value="DIHYDROOROTASE_1"/>
    <property type="match status" value="1"/>
</dbReference>
<feature type="binding site" evidence="9">
    <location>
        <begin position="18"/>
        <end position="20"/>
    </location>
    <ligand>
        <name>substrate</name>
    </ligand>
</feature>
<dbReference type="PATRIC" id="fig|889378.3.peg.2732"/>
<dbReference type="GO" id="GO:0044205">
    <property type="term" value="P:'de novo' UMP biosynthetic process"/>
    <property type="evidence" value="ECO:0007669"/>
    <property type="project" value="UniProtKB-UniRule"/>
</dbReference>
<feature type="binding site" description="via carbamate group" evidence="9">
    <location>
        <position position="101"/>
    </location>
    <ligand>
        <name>Zn(2+)</name>
        <dbReference type="ChEBI" id="CHEBI:29105"/>
        <label>2</label>
    </ligand>
</feature>
<dbReference type="GO" id="GO:0008270">
    <property type="term" value="F:zinc ion binding"/>
    <property type="evidence" value="ECO:0007669"/>
    <property type="project" value="UniProtKB-UniRule"/>
</dbReference>
<evidence type="ECO:0000256" key="1">
    <source>
        <dbReference type="ARBA" id="ARBA00002368"/>
    </source>
</evidence>
<evidence type="ECO:0000256" key="9">
    <source>
        <dbReference type="HAMAP-Rule" id="MF_00219"/>
    </source>
</evidence>
<dbReference type="Gene3D" id="3.20.20.140">
    <property type="entry name" value="Metal-dependent hydrolases"/>
    <property type="match status" value="1"/>
</dbReference>
<keyword evidence="7 9" id="KW-0862">Zinc</keyword>
<feature type="binding site" description="via carbamate group" evidence="9">
    <location>
        <position position="101"/>
    </location>
    <ligand>
        <name>Zn(2+)</name>
        <dbReference type="ChEBI" id="CHEBI:29105"/>
        <label>1</label>
    </ligand>
</feature>
<comment type="similarity">
    <text evidence="3 9">Belongs to the metallo-dependent hydrolases superfamily. DHOase family. Class II DHOase subfamily.</text>
</comment>
<dbReference type="InterPro" id="IPR006680">
    <property type="entry name" value="Amidohydro-rel"/>
</dbReference>
<feature type="binding site" evidence="9">
    <location>
        <position position="261"/>
    </location>
    <ligand>
        <name>substrate</name>
    </ligand>
</feature>
<evidence type="ECO:0000256" key="5">
    <source>
        <dbReference type="ARBA" id="ARBA00022723"/>
    </source>
</evidence>
<sequence>MKKNGEMAVRRPDDMHLHVRQGELMKVVVPQTAAVFKRAIIMPNILPPVTSAERLERYRERVVAAAGSASGFEPLMTFKIIPGLSPDVVQELKQAGALAGKLYPEGATTNSEDGVSDVQTIYPVLEEMQRNDIVLSIHGEDPDVFSLDREEAFLPTLRQFSRDFPDLRIVLEHLSSAAAVQAVAELPNVWGTITLHHLELTLDDLLGGELQPHYFCKPIVKRPSDRAAIQRAALSGSPKYFFGSDSAPHPVDRKHAPTARAGIFSAPVAYQGLLRFFGEHDALERIEGFTAVYGADFYGVPKNGDELVVRRQDWTAPDEVGGLVPYHAGEVFPYTVIPGWK</sequence>
<dbReference type="GO" id="GO:0006207">
    <property type="term" value="P:'de novo' pyrimidine nucleobase biosynthetic process"/>
    <property type="evidence" value="ECO:0007669"/>
    <property type="project" value="TreeGrafter"/>
</dbReference>
<comment type="subunit">
    <text evidence="9">Homodimer.</text>
</comment>
<dbReference type="NCBIfam" id="TIGR00856">
    <property type="entry name" value="pyrC_dimer"/>
    <property type="match status" value="1"/>
</dbReference>
<dbReference type="HOGENOM" id="CLU_041558_1_0_12"/>
<reference evidence="12" key="1">
    <citation type="journal article" date="2013" name="Stand. Genomic Sci.">
        <title>Complete genome sequence of the halophilic bacterium Spirochaeta africana type strain (Z-7692(T)) from the alkaline Lake Magadi in the East African Rift.</title>
        <authorList>
            <person name="Liolos K."/>
            <person name="Abt B."/>
            <person name="Scheuner C."/>
            <person name="Teshima H."/>
            <person name="Held B."/>
            <person name="Lapidus A."/>
            <person name="Nolan M."/>
            <person name="Lucas S."/>
            <person name="Deshpande S."/>
            <person name="Cheng J.F."/>
            <person name="Tapia R."/>
            <person name="Goodwin L.A."/>
            <person name="Pitluck S."/>
            <person name="Pagani I."/>
            <person name="Ivanova N."/>
            <person name="Mavromatis K."/>
            <person name="Mikhailova N."/>
            <person name="Huntemann M."/>
            <person name="Pati A."/>
            <person name="Chen A."/>
            <person name="Palaniappan K."/>
            <person name="Land M."/>
            <person name="Rohde M."/>
            <person name="Tindall B.J."/>
            <person name="Detter J.C."/>
            <person name="Goker M."/>
            <person name="Bristow J."/>
            <person name="Eisen J.A."/>
            <person name="Markowitz V."/>
            <person name="Hugenholtz P."/>
            <person name="Woyke T."/>
            <person name="Klenk H.P."/>
            <person name="Kyrpides N.C."/>
        </authorList>
    </citation>
    <scope>NUCLEOTIDE SEQUENCE</scope>
    <source>
        <strain evidence="12">ATCC 700263 / DSM 8902 / Z-7692</strain>
    </source>
</reference>
<evidence type="ECO:0000256" key="6">
    <source>
        <dbReference type="ARBA" id="ARBA00022801"/>
    </source>
</evidence>
<feature type="domain" description="Amidohydrolase-related" evidence="10">
    <location>
        <begin position="93"/>
        <end position="195"/>
    </location>
</feature>
<dbReference type="UniPathway" id="UPA00070">
    <property type="reaction ID" value="UER00117"/>
</dbReference>
<dbReference type="STRING" id="889378.Spiaf_2759"/>
<gene>
    <name evidence="9" type="primary">pyrC</name>
    <name evidence="11" type="ordered locus">Spiaf_2759</name>
</gene>
<feature type="active site" evidence="9">
    <location>
        <position position="245"/>
    </location>
</feature>
<dbReference type="InterPro" id="IPR004721">
    <property type="entry name" value="DHOdimr"/>
</dbReference>
<evidence type="ECO:0000313" key="12">
    <source>
        <dbReference type="Proteomes" id="UP000007383"/>
    </source>
</evidence>
<keyword evidence="8 9" id="KW-0665">Pyrimidine biosynthesis</keyword>
<feature type="binding site" evidence="9">
    <location>
        <position position="173"/>
    </location>
    <ligand>
        <name>Zn(2+)</name>
        <dbReference type="ChEBI" id="CHEBI:29105"/>
        <label>2</label>
    </ligand>
</feature>
<accession>H9UMP0</accession>
<evidence type="ECO:0000259" key="10">
    <source>
        <dbReference type="Pfam" id="PF04909"/>
    </source>
</evidence>
<keyword evidence="5 9" id="KW-0479">Metal-binding</keyword>
<comment type="pathway">
    <text evidence="2 9">Pyrimidine metabolism; UMP biosynthesis via de novo pathway; (S)-dihydroorotate from bicarbonate: step 3/3.</text>
</comment>
<proteinExistence type="inferred from homology"/>
<dbReference type="PANTHER" id="PTHR43137">
    <property type="entry name" value="DIHYDROOROTASE"/>
    <property type="match status" value="1"/>
</dbReference>
<dbReference type="AlphaFoldDB" id="H9UMP0"/>
<feature type="binding site" evidence="9">
    <location>
        <position position="138"/>
    </location>
    <ligand>
        <name>Zn(2+)</name>
        <dbReference type="ChEBI" id="CHEBI:29105"/>
        <label>2</label>
    </ligand>
</feature>
<dbReference type="KEGG" id="sfc:Spiaf_2759"/>
<feature type="binding site" evidence="9">
    <location>
        <position position="16"/>
    </location>
    <ligand>
        <name>Zn(2+)</name>
        <dbReference type="ChEBI" id="CHEBI:29105"/>
        <label>1</label>
    </ligand>
</feature>
<comment type="cofactor">
    <cofactor evidence="9">
        <name>Zn(2+)</name>
        <dbReference type="ChEBI" id="CHEBI:29105"/>
    </cofactor>
    <text evidence="9">Binds 2 Zn(2+) ions per subunit.</text>
</comment>
<dbReference type="EC" id="3.5.2.3" evidence="4 9"/>
<dbReference type="PIRSF" id="PIRSF001237">
    <property type="entry name" value="DHOdimr"/>
    <property type="match status" value="1"/>
</dbReference>